<evidence type="ECO:0008006" key="3">
    <source>
        <dbReference type="Google" id="ProtNLM"/>
    </source>
</evidence>
<sequence length="295" mass="32909">MSSFSPNRWINRRLPTIGVSSRRSYTAALLGLLLVTIAVSSLLARQHIELDTLGKYHVYQCQTGGVTSAPVFDLLAVSSHRARQVADHLCAAASMGQYYSAVRIDWQPRGQLSAKDILNETYDLIWSREHTMTGLVPEYASYYEPLLHYDHYQVYWFSRGAPPRLTPEYFHGKRIGLLNDRQSHTMYLLPLASLKEAGIDFSAEELVYFDDAPSLYGAFARGELDLVSGGLFLEQDLDIPLSRTLIAGNATAATLFVRKDRPTEVDCAVASALDQFTGEYLRSQRVFAGGQRCGS</sequence>
<accession>A0ABW3U703</accession>
<reference evidence="2" key="1">
    <citation type="journal article" date="2019" name="Int. J. Syst. Evol. Microbiol.">
        <title>The Global Catalogue of Microorganisms (GCM) 10K type strain sequencing project: providing services to taxonomists for standard genome sequencing and annotation.</title>
        <authorList>
            <consortium name="The Broad Institute Genomics Platform"/>
            <consortium name="The Broad Institute Genome Sequencing Center for Infectious Disease"/>
            <person name="Wu L."/>
            <person name="Ma J."/>
        </authorList>
    </citation>
    <scope>NUCLEOTIDE SEQUENCE [LARGE SCALE GENOMIC DNA]</scope>
    <source>
        <strain evidence="2">CCUG 54356</strain>
    </source>
</reference>
<protein>
    <recommendedName>
        <fullName evidence="3">Solute-binding protein family 3/N-terminal domain-containing protein</fullName>
    </recommendedName>
</protein>
<dbReference type="RefSeq" id="WP_230437565.1">
    <property type="nucleotide sequence ID" value="NZ_CP087715.1"/>
</dbReference>
<evidence type="ECO:0000313" key="2">
    <source>
        <dbReference type="Proteomes" id="UP001597264"/>
    </source>
</evidence>
<evidence type="ECO:0000313" key="1">
    <source>
        <dbReference type="EMBL" id="MFD1215701.1"/>
    </source>
</evidence>
<dbReference type="EMBL" id="JBHTLR010000004">
    <property type="protein sequence ID" value="MFD1215701.1"/>
    <property type="molecule type" value="Genomic_DNA"/>
</dbReference>
<keyword evidence="2" id="KW-1185">Reference proteome</keyword>
<dbReference type="Proteomes" id="UP001597264">
    <property type="component" value="Unassembled WGS sequence"/>
</dbReference>
<name>A0ABW3U703_9GAMM</name>
<comment type="caution">
    <text evidence="1">The sequence shown here is derived from an EMBL/GenBank/DDBJ whole genome shotgun (WGS) entry which is preliminary data.</text>
</comment>
<organism evidence="1 2">
    <name type="scientific">Microbulbifer celer</name>
    <dbReference type="NCBI Taxonomy" id="435905"/>
    <lineage>
        <taxon>Bacteria</taxon>
        <taxon>Pseudomonadati</taxon>
        <taxon>Pseudomonadota</taxon>
        <taxon>Gammaproteobacteria</taxon>
        <taxon>Cellvibrionales</taxon>
        <taxon>Microbulbiferaceae</taxon>
        <taxon>Microbulbifer</taxon>
    </lineage>
</organism>
<proteinExistence type="predicted"/>
<gene>
    <name evidence="1" type="ORF">ACFQ2X_03750</name>
</gene>